<dbReference type="EMBL" id="JABSTU010005860">
    <property type="protein sequence ID" value="KAH7938643.1"/>
    <property type="molecule type" value="Genomic_DNA"/>
</dbReference>
<dbReference type="AlphaFoldDB" id="A0A9J6CWR1"/>
<gene>
    <name evidence="1" type="ORF">HPB51_028838</name>
</gene>
<reference evidence="1" key="2">
    <citation type="submission" date="2021-09" db="EMBL/GenBank/DDBJ databases">
        <authorList>
            <person name="Jia N."/>
            <person name="Wang J."/>
            <person name="Shi W."/>
            <person name="Du L."/>
            <person name="Sun Y."/>
            <person name="Zhan W."/>
            <person name="Jiang J."/>
            <person name="Wang Q."/>
            <person name="Zhang B."/>
            <person name="Ji P."/>
            <person name="Sakyi L.B."/>
            <person name="Cui X."/>
            <person name="Yuan T."/>
            <person name="Jiang B."/>
            <person name="Yang W."/>
            <person name="Lam T.T.-Y."/>
            <person name="Chang Q."/>
            <person name="Ding S."/>
            <person name="Wang X."/>
            <person name="Zhu J."/>
            <person name="Ruan X."/>
            <person name="Zhao L."/>
            <person name="Wei J."/>
            <person name="Que T."/>
            <person name="Du C."/>
            <person name="Cheng J."/>
            <person name="Dai P."/>
            <person name="Han X."/>
            <person name="Huang E."/>
            <person name="Gao Y."/>
            <person name="Liu J."/>
            <person name="Shao H."/>
            <person name="Ye R."/>
            <person name="Li L."/>
            <person name="Wei W."/>
            <person name="Wang X."/>
            <person name="Wang C."/>
            <person name="Huo Q."/>
            <person name="Li W."/>
            <person name="Guo W."/>
            <person name="Chen H."/>
            <person name="Chen S."/>
            <person name="Zhou L."/>
            <person name="Zhou L."/>
            <person name="Ni X."/>
            <person name="Tian J."/>
            <person name="Zhou Y."/>
            <person name="Sheng Y."/>
            <person name="Liu T."/>
            <person name="Pan Y."/>
            <person name="Xia L."/>
            <person name="Li J."/>
            <person name="Zhao F."/>
            <person name="Cao W."/>
        </authorList>
    </citation>
    <scope>NUCLEOTIDE SEQUENCE</scope>
    <source>
        <strain evidence="1">Rmic-2018</strain>
        <tissue evidence="1">Larvae</tissue>
    </source>
</reference>
<evidence type="ECO:0000313" key="2">
    <source>
        <dbReference type="Proteomes" id="UP000821866"/>
    </source>
</evidence>
<keyword evidence="2" id="KW-1185">Reference proteome</keyword>
<evidence type="ECO:0000313" key="1">
    <source>
        <dbReference type="EMBL" id="KAH7938643.1"/>
    </source>
</evidence>
<accession>A0A9J6CWR1</accession>
<sequence length="175" mass="19679">MKREKKRKASPVIVCFKERHRHSSSRGMGKDHATLVSEATRYGNSRTQLGLSFEMATLIYFLNETRTDPEMAIYDHCRLLYVTDAGARECEALGTVTLLPGGIEVGLSIMRGATVDLFEDEDSLEAKVSALSGSFALRSDMAWLAMNVDHGDYTARCYDDPFQQLQWLQKHIKAL</sequence>
<name>A0A9J6CWR1_RHIMP</name>
<protein>
    <submittedName>
        <fullName evidence="1">Uncharacterized protein</fullName>
    </submittedName>
</protein>
<organism evidence="1 2">
    <name type="scientific">Rhipicephalus microplus</name>
    <name type="common">Cattle tick</name>
    <name type="synonym">Boophilus microplus</name>
    <dbReference type="NCBI Taxonomy" id="6941"/>
    <lineage>
        <taxon>Eukaryota</taxon>
        <taxon>Metazoa</taxon>
        <taxon>Ecdysozoa</taxon>
        <taxon>Arthropoda</taxon>
        <taxon>Chelicerata</taxon>
        <taxon>Arachnida</taxon>
        <taxon>Acari</taxon>
        <taxon>Parasitiformes</taxon>
        <taxon>Ixodida</taxon>
        <taxon>Ixodoidea</taxon>
        <taxon>Ixodidae</taxon>
        <taxon>Rhipicephalinae</taxon>
        <taxon>Rhipicephalus</taxon>
        <taxon>Boophilus</taxon>
    </lineage>
</organism>
<reference evidence="1" key="1">
    <citation type="journal article" date="2020" name="Cell">
        <title>Large-Scale Comparative Analyses of Tick Genomes Elucidate Their Genetic Diversity and Vector Capacities.</title>
        <authorList>
            <consortium name="Tick Genome and Microbiome Consortium (TIGMIC)"/>
            <person name="Jia N."/>
            <person name="Wang J."/>
            <person name="Shi W."/>
            <person name="Du L."/>
            <person name="Sun Y."/>
            <person name="Zhan W."/>
            <person name="Jiang J.F."/>
            <person name="Wang Q."/>
            <person name="Zhang B."/>
            <person name="Ji P."/>
            <person name="Bell-Sakyi L."/>
            <person name="Cui X.M."/>
            <person name="Yuan T.T."/>
            <person name="Jiang B.G."/>
            <person name="Yang W.F."/>
            <person name="Lam T.T."/>
            <person name="Chang Q.C."/>
            <person name="Ding S.J."/>
            <person name="Wang X.J."/>
            <person name="Zhu J.G."/>
            <person name="Ruan X.D."/>
            <person name="Zhao L."/>
            <person name="Wei J.T."/>
            <person name="Ye R.Z."/>
            <person name="Que T.C."/>
            <person name="Du C.H."/>
            <person name="Zhou Y.H."/>
            <person name="Cheng J.X."/>
            <person name="Dai P.F."/>
            <person name="Guo W.B."/>
            <person name="Han X.H."/>
            <person name="Huang E.J."/>
            <person name="Li L.F."/>
            <person name="Wei W."/>
            <person name="Gao Y.C."/>
            <person name="Liu J.Z."/>
            <person name="Shao H.Z."/>
            <person name="Wang X."/>
            <person name="Wang C.C."/>
            <person name="Yang T.C."/>
            <person name="Huo Q.B."/>
            <person name="Li W."/>
            <person name="Chen H.Y."/>
            <person name="Chen S.E."/>
            <person name="Zhou L.G."/>
            <person name="Ni X.B."/>
            <person name="Tian J.H."/>
            <person name="Sheng Y."/>
            <person name="Liu T."/>
            <person name="Pan Y.S."/>
            <person name="Xia L.Y."/>
            <person name="Li J."/>
            <person name="Zhao F."/>
            <person name="Cao W.C."/>
        </authorList>
    </citation>
    <scope>NUCLEOTIDE SEQUENCE</scope>
    <source>
        <strain evidence="1">Rmic-2018</strain>
    </source>
</reference>
<comment type="caution">
    <text evidence="1">The sequence shown here is derived from an EMBL/GenBank/DDBJ whole genome shotgun (WGS) entry which is preliminary data.</text>
</comment>
<dbReference type="Proteomes" id="UP000821866">
    <property type="component" value="Unassembled WGS sequence"/>
</dbReference>
<proteinExistence type="predicted"/>